<dbReference type="GO" id="GO:0003684">
    <property type="term" value="F:damaged DNA binding"/>
    <property type="evidence" value="ECO:0007669"/>
    <property type="project" value="InterPro"/>
</dbReference>
<dbReference type="InterPro" id="IPR015886">
    <property type="entry name" value="H2TH_FPG"/>
</dbReference>
<dbReference type="PANTHER" id="PTHR22993:SF9">
    <property type="entry name" value="FORMAMIDOPYRIMIDINE-DNA GLYCOSYLASE"/>
    <property type="match status" value="1"/>
</dbReference>
<dbReference type="Gene3D" id="1.10.8.50">
    <property type="match status" value="1"/>
</dbReference>
<evidence type="ECO:0000256" key="16">
    <source>
        <dbReference type="ARBA" id="ARBA00023268"/>
    </source>
</evidence>
<evidence type="ECO:0000256" key="12">
    <source>
        <dbReference type="ARBA" id="ARBA00022833"/>
    </source>
</evidence>
<dbReference type="InterPro" id="IPR020629">
    <property type="entry name" value="FPG_Glyclase"/>
</dbReference>
<dbReference type="Pfam" id="PF06827">
    <property type="entry name" value="zf-FPG_IleRS"/>
    <property type="match status" value="1"/>
</dbReference>
<evidence type="ECO:0000256" key="18">
    <source>
        <dbReference type="ARBA" id="ARBA00030638"/>
    </source>
</evidence>
<feature type="domain" description="Formamidopyrimidine-DNA glycosylase catalytic" evidence="22">
    <location>
        <begin position="2"/>
        <end position="133"/>
    </location>
</feature>
<evidence type="ECO:0000256" key="4">
    <source>
        <dbReference type="ARBA" id="ARBA00011245"/>
    </source>
</evidence>
<proteinExistence type="inferred from homology"/>
<evidence type="ECO:0000256" key="2">
    <source>
        <dbReference type="ARBA" id="ARBA00001947"/>
    </source>
</evidence>
<dbReference type="SMART" id="SM01232">
    <property type="entry name" value="H2TH"/>
    <property type="match status" value="1"/>
</dbReference>
<protein>
    <recommendedName>
        <fullName evidence="7">Formamidopyrimidine-DNA glycosylase</fullName>
        <ecNumber evidence="5">3.2.2.23</ecNumber>
        <ecNumber evidence="6">4.2.99.18</ecNumber>
    </recommendedName>
    <alternativeName>
        <fullName evidence="18">DNA-(apurinic or apyrimidinic site) lyase MutM</fullName>
    </alternativeName>
</protein>
<comment type="catalytic activity">
    <reaction evidence="19">
        <text>2'-deoxyribonucleotide-(2'-deoxyribose 5'-phosphate)-2'-deoxyribonucleotide-DNA = a 3'-end 2'-deoxyribonucleotide-(2,3-dehydro-2,3-deoxyribose 5'-phosphate)-DNA + a 5'-end 5'-phospho-2'-deoxyribonucleoside-DNA + H(+)</text>
        <dbReference type="Rhea" id="RHEA:66592"/>
        <dbReference type="Rhea" id="RHEA-COMP:13180"/>
        <dbReference type="Rhea" id="RHEA-COMP:16897"/>
        <dbReference type="Rhea" id="RHEA-COMP:17067"/>
        <dbReference type="ChEBI" id="CHEBI:15378"/>
        <dbReference type="ChEBI" id="CHEBI:136412"/>
        <dbReference type="ChEBI" id="CHEBI:157695"/>
        <dbReference type="ChEBI" id="CHEBI:167181"/>
        <dbReference type="EC" id="4.2.99.18"/>
    </reaction>
</comment>
<dbReference type="InterPro" id="IPR000214">
    <property type="entry name" value="Znf_DNA_glyclase/AP_lyase"/>
</dbReference>
<dbReference type="PANTHER" id="PTHR22993">
    <property type="entry name" value="FORMAMIDOPYRIMIDINE-DNA GLYCOSYLASE"/>
    <property type="match status" value="1"/>
</dbReference>
<dbReference type="Gene3D" id="3.20.190.10">
    <property type="entry name" value="MutM-like, N-terminal"/>
    <property type="match status" value="1"/>
</dbReference>
<comment type="caution">
    <text evidence="23">The sequence shown here is derived from an EMBL/GenBank/DDBJ whole genome shotgun (WGS) entry which is preliminary data.</text>
</comment>
<comment type="similarity">
    <text evidence="3">Belongs to the FPG family.</text>
</comment>
<keyword evidence="11" id="KW-0378">Hydrolase</keyword>
<dbReference type="FunFam" id="1.10.8.50:FF:000003">
    <property type="entry name" value="Formamidopyrimidine-DNA glycosylase"/>
    <property type="match status" value="1"/>
</dbReference>
<comment type="cofactor">
    <cofactor evidence="2">
        <name>Zn(2+)</name>
        <dbReference type="ChEBI" id="CHEBI:29105"/>
    </cofactor>
</comment>
<evidence type="ECO:0000256" key="11">
    <source>
        <dbReference type="ARBA" id="ARBA00022801"/>
    </source>
</evidence>
<evidence type="ECO:0000256" key="13">
    <source>
        <dbReference type="ARBA" id="ARBA00023125"/>
    </source>
</evidence>
<dbReference type="SUPFAM" id="SSF46946">
    <property type="entry name" value="S13-like H2TH domain"/>
    <property type="match status" value="1"/>
</dbReference>
<reference evidence="23 24" key="1">
    <citation type="journal article" date="2016" name="Front. Microbiol.">
        <title>Comprehensive Phylogenetic Analysis of Bovine Non-aureus Staphylococci Species Based on Whole-Genome Sequencing.</title>
        <authorList>
            <person name="Naushad S."/>
            <person name="Barkema H.W."/>
            <person name="Luby C."/>
            <person name="Condas L.A."/>
            <person name="Nobrega D.B."/>
            <person name="Carson D.A."/>
            <person name="De Buck J."/>
        </authorList>
    </citation>
    <scope>NUCLEOTIDE SEQUENCE [LARGE SCALE GENOMIC DNA]</scope>
    <source>
        <strain evidence="23 24">SNUC 2204</strain>
    </source>
</reference>
<dbReference type="STRING" id="1167632.GCA_000286335_00186"/>
<evidence type="ECO:0000256" key="20">
    <source>
        <dbReference type="PROSITE-ProRule" id="PRU00391"/>
    </source>
</evidence>
<dbReference type="GO" id="GO:0140078">
    <property type="term" value="F:class I DNA-(apurinic or apyrimidinic site) endonuclease activity"/>
    <property type="evidence" value="ECO:0007669"/>
    <property type="project" value="UniProtKB-EC"/>
</dbReference>
<keyword evidence="12" id="KW-0862">Zinc</keyword>
<dbReference type="AlphaFoldDB" id="A0A2T4PUY5"/>
<gene>
    <name evidence="23" type="ORF">BU072_03750</name>
</gene>
<comment type="catalytic activity">
    <reaction evidence="1">
        <text>Hydrolysis of DNA containing ring-opened 7-methylguanine residues, releasing 2,6-diamino-4-hydroxy-5-(N-methyl)formamidopyrimidine.</text>
        <dbReference type="EC" id="3.2.2.23"/>
    </reaction>
</comment>
<dbReference type="SUPFAM" id="SSF81624">
    <property type="entry name" value="N-terminal domain of MutM-like DNA repair proteins"/>
    <property type="match status" value="1"/>
</dbReference>
<dbReference type="Proteomes" id="UP000241209">
    <property type="component" value="Unassembled WGS sequence"/>
</dbReference>
<evidence type="ECO:0000256" key="7">
    <source>
        <dbReference type="ARBA" id="ARBA00016240"/>
    </source>
</evidence>
<dbReference type="EMBL" id="PZFK01000006">
    <property type="protein sequence ID" value="PTI30274.1"/>
    <property type="molecule type" value="Genomic_DNA"/>
</dbReference>
<dbReference type="InterPro" id="IPR010663">
    <property type="entry name" value="Znf_FPG/IleRS"/>
</dbReference>
<name>A0A2T4PUY5_9STAP</name>
<organism evidence="23 24">
    <name type="scientific">Mammaliicoccus vitulinus</name>
    <dbReference type="NCBI Taxonomy" id="71237"/>
    <lineage>
        <taxon>Bacteria</taxon>
        <taxon>Bacillati</taxon>
        <taxon>Bacillota</taxon>
        <taxon>Bacilli</taxon>
        <taxon>Bacillales</taxon>
        <taxon>Staphylococcaceae</taxon>
        <taxon>Mammaliicoccus</taxon>
    </lineage>
</organism>
<dbReference type="InterPro" id="IPR012319">
    <property type="entry name" value="FPG_cat"/>
</dbReference>
<keyword evidence="14" id="KW-0234">DNA repair</keyword>
<dbReference type="GO" id="GO:0008270">
    <property type="term" value="F:zinc ion binding"/>
    <property type="evidence" value="ECO:0007669"/>
    <property type="project" value="UniProtKB-KW"/>
</dbReference>
<dbReference type="PROSITE" id="PS01242">
    <property type="entry name" value="ZF_FPG_1"/>
    <property type="match status" value="1"/>
</dbReference>
<dbReference type="PROSITE" id="PS51068">
    <property type="entry name" value="FPG_CAT"/>
    <property type="match status" value="1"/>
</dbReference>
<evidence type="ECO:0000256" key="1">
    <source>
        <dbReference type="ARBA" id="ARBA00001668"/>
    </source>
</evidence>
<evidence type="ECO:0000256" key="5">
    <source>
        <dbReference type="ARBA" id="ARBA00012024"/>
    </source>
</evidence>
<dbReference type="Pfam" id="PF06831">
    <property type="entry name" value="H2TH"/>
    <property type="match status" value="1"/>
</dbReference>
<dbReference type="GO" id="GO:0006284">
    <property type="term" value="P:base-excision repair"/>
    <property type="evidence" value="ECO:0007669"/>
    <property type="project" value="InterPro"/>
</dbReference>
<evidence type="ECO:0000256" key="15">
    <source>
        <dbReference type="ARBA" id="ARBA00023239"/>
    </source>
</evidence>
<dbReference type="GO" id="GO:0003690">
    <property type="term" value="F:double-stranded DNA binding"/>
    <property type="evidence" value="ECO:0007669"/>
    <property type="project" value="UniProtKB-ARBA"/>
</dbReference>
<evidence type="ECO:0000256" key="6">
    <source>
        <dbReference type="ARBA" id="ARBA00012720"/>
    </source>
</evidence>
<dbReference type="OrthoDB" id="9800855at2"/>
<evidence type="ECO:0000313" key="23">
    <source>
        <dbReference type="EMBL" id="PTI30274.1"/>
    </source>
</evidence>
<evidence type="ECO:0000256" key="17">
    <source>
        <dbReference type="ARBA" id="ARBA00023295"/>
    </source>
</evidence>
<keyword evidence="13" id="KW-0238">DNA-binding</keyword>
<keyword evidence="10 20" id="KW-0863">Zinc-finger</keyword>
<evidence type="ECO:0000313" key="24">
    <source>
        <dbReference type="Proteomes" id="UP000241209"/>
    </source>
</evidence>
<evidence type="ECO:0000256" key="19">
    <source>
        <dbReference type="ARBA" id="ARBA00044632"/>
    </source>
</evidence>
<dbReference type="EC" id="3.2.2.23" evidence="5"/>
<dbReference type="GeneID" id="64116649"/>
<dbReference type="InterPro" id="IPR035937">
    <property type="entry name" value="FPG_N"/>
</dbReference>
<keyword evidence="8" id="KW-0479">Metal-binding</keyword>
<evidence type="ECO:0000256" key="9">
    <source>
        <dbReference type="ARBA" id="ARBA00022763"/>
    </source>
</evidence>
<dbReference type="SMART" id="SM00898">
    <property type="entry name" value="Fapy_DNA_glyco"/>
    <property type="match status" value="1"/>
</dbReference>
<evidence type="ECO:0000256" key="14">
    <source>
        <dbReference type="ARBA" id="ARBA00023204"/>
    </source>
</evidence>
<dbReference type="RefSeq" id="WP_107536690.1">
    <property type="nucleotide sequence ID" value="NZ_BMDF01000001.1"/>
</dbReference>
<evidence type="ECO:0000259" key="21">
    <source>
        <dbReference type="PROSITE" id="PS51066"/>
    </source>
</evidence>
<evidence type="ECO:0000256" key="8">
    <source>
        <dbReference type="ARBA" id="ARBA00022723"/>
    </source>
</evidence>
<dbReference type="Pfam" id="PF01149">
    <property type="entry name" value="Fapy_DNA_glyco"/>
    <property type="match status" value="1"/>
</dbReference>
<evidence type="ECO:0000256" key="10">
    <source>
        <dbReference type="ARBA" id="ARBA00022771"/>
    </source>
</evidence>
<keyword evidence="15" id="KW-0456">Lyase</keyword>
<keyword evidence="17" id="KW-0326">Glycosidase</keyword>
<evidence type="ECO:0000256" key="3">
    <source>
        <dbReference type="ARBA" id="ARBA00009409"/>
    </source>
</evidence>
<dbReference type="EC" id="4.2.99.18" evidence="6"/>
<keyword evidence="9" id="KW-0227">DNA damage</keyword>
<dbReference type="CDD" id="cd08966">
    <property type="entry name" value="EcFpg-like_N"/>
    <property type="match status" value="1"/>
</dbReference>
<dbReference type="PROSITE" id="PS51066">
    <property type="entry name" value="ZF_FPG_2"/>
    <property type="match status" value="1"/>
</dbReference>
<dbReference type="InterPro" id="IPR015887">
    <property type="entry name" value="DNA_glyclase_Znf_dom_DNA_BS"/>
</dbReference>
<sequence length="290" mass="32968">MPELPEVESVKRVITPKILGATIQKVTFSDKVKIGKEIGKETIVKGTSLELFKERTEHYKIASVYRRSKYIFIEIENEQDNKIIMCHFGMTGAFFTVPDLSNIEIDNHRKHWHVIFELDNGLQLIYTDIRRFGELRALDELTEYPSVLKIAPEPFVQEAYEYYLDKITSKKFINKPIKVGILDHTVIAGCGNIYACEALLRAGVLPTRTVKDLSQEERKNVFDEVVNVLQEGIDNGGSSISDYYNADGEKGTMQDKHNIYGKKVCGQCGGPVEQKVIATRNTHYCPNCQK</sequence>
<dbReference type="NCBIfam" id="TIGR00577">
    <property type="entry name" value="fpg"/>
    <property type="match status" value="1"/>
</dbReference>
<evidence type="ECO:0000259" key="22">
    <source>
        <dbReference type="PROSITE" id="PS51068"/>
    </source>
</evidence>
<dbReference type="SUPFAM" id="SSF57716">
    <property type="entry name" value="Glucocorticoid receptor-like (DNA-binding domain)"/>
    <property type="match status" value="1"/>
</dbReference>
<dbReference type="NCBIfam" id="NF002211">
    <property type="entry name" value="PRK01103.1"/>
    <property type="match status" value="1"/>
</dbReference>
<feature type="domain" description="FPG-type" evidence="21">
    <location>
        <begin position="258"/>
        <end position="290"/>
    </location>
</feature>
<dbReference type="InterPro" id="IPR010979">
    <property type="entry name" value="Ribosomal_uS13-like_H2TH"/>
</dbReference>
<keyword evidence="16" id="KW-0511">Multifunctional enzyme</keyword>
<comment type="subunit">
    <text evidence="4">Monomer.</text>
</comment>
<accession>A0A2T4PUY5</accession>
<dbReference type="GO" id="GO:0034039">
    <property type="term" value="F:8-oxo-7,8-dihydroguanine DNA N-glycosylase activity"/>
    <property type="evidence" value="ECO:0007669"/>
    <property type="project" value="TreeGrafter"/>
</dbReference>